<organism evidence="2 3">
    <name type="scientific">Enterovibrio nigricans DSM 22720</name>
    <dbReference type="NCBI Taxonomy" id="1121868"/>
    <lineage>
        <taxon>Bacteria</taxon>
        <taxon>Pseudomonadati</taxon>
        <taxon>Pseudomonadota</taxon>
        <taxon>Gammaproteobacteria</taxon>
        <taxon>Vibrionales</taxon>
        <taxon>Vibrionaceae</taxon>
        <taxon>Enterovibrio</taxon>
    </lineage>
</organism>
<feature type="transmembrane region" description="Helical" evidence="1">
    <location>
        <begin position="32"/>
        <end position="57"/>
    </location>
</feature>
<dbReference type="Proteomes" id="UP000190162">
    <property type="component" value="Unassembled WGS sequence"/>
</dbReference>
<dbReference type="EMBL" id="FUXU01000005">
    <property type="protein sequence ID" value="SKA47376.1"/>
    <property type="molecule type" value="Genomic_DNA"/>
</dbReference>
<evidence type="ECO:0000313" key="2">
    <source>
        <dbReference type="EMBL" id="SKA47376.1"/>
    </source>
</evidence>
<keyword evidence="1" id="KW-0472">Membrane</keyword>
<evidence type="ECO:0008006" key="4">
    <source>
        <dbReference type="Google" id="ProtNLM"/>
    </source>
</evidence>
<dbReference type="InterPro" id="IPR021494">
    <property type="entry name" value="DUF3149"/>
</dbReference>
<keyword evidence="1" id="KW-1133">Transmembrane helix</keyword>
<name>A0A1T4U3V8_9GAMM</name>
<gene>
    <name evidence="2" type="ORF">SAMN02745132_00716</name>
</gene>
<accession>A0A1T4U3V8</accession>
<evidence type="ECO:0000256" key="1">
    <source>
        <dbReference type="SAM" id="Phobius"/>
    </source>
</evidence>
<keyword evidence="3" id="KW-1185">Reference proteome</keyword>
<dbReference type="Pfam" id="PF11346">
    <property type="entry name" value="DUF3149"/>
    <property type="match status" value="1"/>
</dbReference>
<reference evidence="3" key="1">
    <citation type="submission" date="2017-02" db="EMBL/GenBank/DDBJ databases">
        <authorList>
            <person name="Varghese N."/>
            <person name="Submissions S."/>
        </authorList>
    </citation>
    <scope>NUCLEOTIDE SEQUENCE [LARGE SCALE GENOMIC DNA]</scope>
    <source>
        <strain evidence="3">DSM 22720</strain>
    </source>
</reference>
<protein>
    <recommendedName>
        <fullName evidence="4">DUF3149 domain-containing protein</fullName>
    </recommendedName>
</protein>
<proteinExistence type="predicted"/>
<sequence>MKDSPIGNLSVTFTDKGSTSMDFWLDLLFGNAIGLSSMIVIFVALGMISFMGGFFVYKAMTSSETDESL</sequence>
<dbReference type="AlphaFoldDB" id="A0A1T4U3V8"/>
<keyword evidence="1" id="KW-0812">Transmembrane</keyword>
<evidence type="ECO:0000313" key="3">
    <source>
        <dbReference type="Proteomes" id="UP000190162"/>
    </source>
</evidence>